<evidence type="ECO:0000259" key="8">
    <source>
        <dbReference type="PROSITE" id="PS50850"/>
    </source>
</evidence>
<dbReference type="PANTHER" id="PTHR23504">
    <property type="entry name" value="MAJOR FACILITATOR SUPERFAMILY DOMAIN-CONTAINING PROTEIN 10"/>
    <property type="match status" value="1"/>
</dbReference>
<proteinExistence type="predicted"/>
<dbReference type="Pfam" id="PF07690">
    <property type="entry name" value="MFS_1"/>
    <property type="match status" value="1"/>
</dbReference>
<dbReference type="GO" id="GO:0016020">
    <property type="term" value="C:membrane"/>
    <property type="evidence" value="ECO:0007669"/>
    <property type="project" value="UniProtKB-SubCell"/>
</dbReference>
<evidence type="ECO:0000256" key="1">
    <source>
        <dbReference type="ARBA" id="ARBA00004141"/>
    </source>
</evidence>
<keyword evidence="2" id="KW-0813">Transport</keyword>
<organism evidence="9 10">
    <name type="scientific">Emydomyces testavorans</name>
    <dbReference type="NCBI Taxonomy" id="2070801"/>
    <lineage>
        <taxon>Eukaryota</taxon>
        <taxon>Fungi</taxon>
        <taxon>Dikarya</taxon>
        <taxon>Ascomycota</taxon>
        <taxon>Pezizomycotina</taxon>
        <taxon>Eurotiomycetes</taxon>
        <taxon>Eurotiomycetidae</taxon>
        <taxon>Onygenales</taxon>
        <taxon>Nannizziopsiaceae</taxon>
        <taxon>Emydomyces</taxon>
    </lineage>
</organism>
<dbReference type="AlphaFoldDB" id="A0AAF0DIG1"/>
<keyword evidence="3 7" id="KW-0812">Transmembrane</keyword>
<dbReference type="GO" id="GO:0022857">
    <property type="term" value="F:transmembrane transporter activity"/>
    <property type="evidence" value="ECO:0007669"/>
    <property type="project" value="InterPro"/>
</dbReference>
<name>A0AAF0DIG1_9EURO</name>
<dbReference type="Proteomes" id="UP001219355">
    <property type="component" value="Chromosome 2"/>
</dbReference>
<feature type="transmembrane region" description="Helical" evidence="7">
    <location>
        <begin position="12"/>
        <end position="34"/>
    </location>
</feature>
<feature type="compositionally biased region" description="Polar residues" evidence="6">
    <location>
        <begin position="513"/>
        <end position="524"/>
    </location>
</feature>
<feature type="compositionally biased region" description="Low complexity" evidence="6">
    <location>
        <begin position="539"/>
        <end position="552"/>
    </location>
</feature>
<reference evidence="9" key="1">
    <citation type="submission" date="2023-03" db="EMBL/GenBank/DDBJ databases">
        <title>Emydomyces testavorans Genome Sequence.</title>
        <authorList>
            <person name="Hoyer L."/>
        </authorList>
    </citation>
    <scope>NUCLEOTIDE SEQUENCE</scope>
    <source>
        <strain evidence="9">16-2883</strain>
    </source>
</reference>
<feature type="transmembrane region" description="Helical" evidence="7">
    <location>
        <begin position="364"/>
        <end position="389"/>
    </location>
</feature>
<feature type="transmembrane region" description="Helical" evidence="7">
    <location>
        <begin position="410"/>
        <end position="428"/>
    </location>
</feature>
<evidence type="ECO:0000256" key="3">
    <source>
        <dbReference type="ARBA" id="ARBA00022692"/>
    </source>
</evidence>
<feature type="transmembrane region" description="Helical" evidence="7">
    <location>
        <begin position="107"/>
        <end position="126"/>
    </location>
</feature>
<dbReference type="EMBL" id="CP120628">
    <property type="protein sequence ID" value="WEW58878.1"/>
    <property type="molecule type" value="Genomic_DNA"/>
</dbReference>
<evidence type="ECO:0000313" key="10">
    <source>
        <dbReference type="Proteomes" id="UP001219355"/>
    </source>
</evidence>
<feature type="transmembrane region" description="Helical" evidence="7">
    <location>
        <begin position="338"/>
        <end position="358"/>
    </location>
</feature>
<feature type="transmembrane region" description="Helical" evidence="7">
    <location>
        <begin position="251"/>
        <end position="274"/>
    </location>
</feature>
<feature type="transmembrane region" description="Helical" evidence="7">
    <location>
        <begin position="146"/>
        <end position="170"/>
    </location>
</feature>
<feature type="region of interest" description="Disordered" evidence="6">
    <location>
        <begin position="513"/>
        <end position="552"/>
    </location>
</feature>
<feature type="domain" description="Major facilitator superfamily (MFS) profile" evidence="8">
    <location>
        <begin position="1"/>
        <end position="459"/>
    </location>
</feature>
<dbReference type="CDD" id="cd17330">
    <property type="entry name" value="MFS_SLC46_TetA_like"/>
    <property type="match status" value="1"/>
</dbReference>
<dbReference type="PANTHER" id="PTHR23504:SF8">
    <property type="entry name" value="TRANSPORTER, PUTATIVE (AFU_ORTHOLOGUE AFUA_1G03730)-RELATED"/>
    <property type="match status" value="1"/>
</dbReference>
<feature type="transmembrane region" description="Helical" evidence="7">
    <location>
        <begin position="434"/>
        <end position="455"/>
    </location>
</feature>
<feature type="region of interest" description="Disordered" evidence="6">
    <location>
        <begin position="463"/>
        <end position="492"/>
    </location>
</feature>
<dbReference type="InterPro" id="IPR020846">
    <property type="entry name" value="MFS_dom"/>
</dbReference>
<evidence type="ECO:0000256" key="7">
    <source>
        <dbReference type="SAM" id="Phobius"/>
    </source>
</evidence>
<dbReference type="SUPFAM" id="SSF103473">
    <property type="entry name" value="MFS general substrate transporter"/>
    <property type="match status" value="1"/>
</dbReference>
<accession>A0AAF0DIG1</accession>
<evidence type="ECO:0000256" key="4">
    <source>
        <dbReference type="ARBA" id="ARBA00022989"/>
    </source>
</evidence>
<sequence>MIRSLGVPKKDVSKWVGLTSAIFSICQCFTAVFWGELSDRVGRKPIILTGLFVTMTFSIVFGLSKSLPMAILARACIGLGNGNVGIIRTVVAELVPEKELQPRAFSLMPLVWTVGSIFGPAFGGALADPAKKHPDIFGHSDFFKKYPFALPNIAASILFVIGIVTGLLFLRETLESRKHKRDYGLMLGDILKGACSGRRSKSEKSLVIDDETTPLLDENRASHSVHMVRKKVETKPPKLTWGEILSPQSQLILLAYASLGLHTLAFDSVFPVFLNYPVEESGDNIGVNLPFKFSGGFGIDSQAIGILYTLNGIIGMIVQFFVFPYAANRCGVLYCLKVTSLAFPVIYALIPFTALFPTDVTRQIAAFILMTAKLGCVVFAFPCCTILLTNSAPSVRVLGTLNGVATSISAVGRALGPACIGAAFSIGVKMGYMIFPWWCLAIIGLLSALPVFWVIETDGFAGATPDDDDDDGEDDARSRGEPGTEYISDENGNLIVERVRSKASDAATIHISQRSVDSSTSYDNDGSDAARIKDYLAIDNPPSDSPSNRPTS</sequence>
<dbReference type="PROSITE" id="PS50850">
    <property type="entry name" value="MFS"/>
    <property type="match status" value="1"/>
</dbReference>
<gene>
    <name evidence="9" type="ORF">PRK78_004346</name>
</gene>
<comment type="subcellular location">
    <subcellularLocation>
        <location evidence="1">Membrane</location>
        <topology evidence="1">Multi-pass membrane protein</topology>
    </subcellularLocation>
</comment>
<feature type="transmembrane region" description="Helical" evidence="7">
    <location>
        <begin position="303"/>
        <end position="326"/>
    </location>
</feature>
<keyword evidence="4 7" id="KW-1133">Transmembrane helix</keyword>
<evidence type="ECO:0000313" key="9">
    <source>
        <dbReference type="EMBL" id="WEW58878.1"/>
    </source>
</evidence>
<evidence type="ECO:0000256" key="5">
    <source>
        <dbReference type="ARBA" id="ARBA00023136"/>
    </source>
</evidence>
<evidence type="ECO:0000256" key="6">
    <source>
        <dbReference type="SAM" id="MobiDB-lite"/>
    </source>
</evidence>
<feature type="transmembrane region" description="Helical" evidence="7">
    <location>
        <begin position="46"/>
        <end position="64"/>
    </location>
</feature>
<protein>
    <recommendedName>
        <fullName evidence="8">Major facilitator superfamily (MFS) profile domain-containing protein</fullName>
    </recommendedName>
</protein>
<dbReference type="InterPro" id="IPR036259">
    <property type="entry name" value="MFS_trans_sf"/>
</dbReference>
<keyword evidence="10" id="KW-1185">Reference proteome</keyword>
<feature type="compositionally biased region" description="Acidic residues" evidence="6">
    <location>
        <begin position="465"/>
        <end position="474"/>
    </location>
</feature>
<dbReference type="Gene3D" id="1.20.1250.20">
    <property type="entry name" value="MFS general substrate transporter like domains"/>
    <property type="match status" value="1"/>
</dbReference>
<dbReference type="InterPro" id="IPR011701">
    <property type="entry name" value="MFS"/>
</dbReference>
<keyword evidence="5 7" id="KW-0472">Membrane</keyword>
<evidence type="ECO:0000256" key="2">
    <source>
        <dbReference type="ARBA" id="ARBA00022448"/>
    </source>
</evidence>